<proteinExistence type="predicted"/>
<reference evidence="1" key="1">
    <citation type="submission" date="2022-07" db="EMBL/GenBank/DDBJ databases">
        <title>Genome Sequence of Lecanicillium saksenae.</title>
        <authorList>
            <person name="Buettner E."/>
        </authorList>
    </citation>
    <scope>NUCLEOTIDE SEQUENCE</scope>
    <source>
        <strain evidence="1">VT-O1</strain>
    </source>
</reference>
<dbReference type="EMBL" id="JANAKD010000006">
    <property type="protein sequence ID" value="KAJ3499575.1"/>
    <property type="molecule type" value="Genomic_DNA"/>
</dbReference>
<comment type="caution">
    <text evidence="1">The sequence shown here is derived from an EMBL/GenBank/DDBJ whole genome shotgun (WGS) entry which is preliminary data.</text>
</comment>
<gene>
    <name evidence="1" type="ORF">NLG97_g213</name>
</gene>
<keyword evidence="2" id="KW-1185">Reference proteome</keyword>
<accession>A0ACC1RBC8</accession>
<organism evidence="1 2">
    <name type="scientific">Lecanicillium saksenae</name>
    <dbReference type="NCBI Taxonomy" id="468837"/>
    <lineage>
        <taxon>Eukaryota</taxon>
        <taxon>Fungi</taxon>
        <taxon>Dikarya</taxon>
        <taxon>Ascomycota</taxon>
        <taxon>Pezizomycotina</taxon>
        <taxon>Sordariomycetes</taxon>
        <taxon>Hypocreomycetidae</taxon>
        <taxon>Hypocreales</taxon>
        <taxon>Cordycipitaceae</taxon>
        <taxon>Lecanicillium</taxon>
    </lineage>
</organism>
<name>A0ACC1RBC8_9HYPO</name>
<sequence length="616" mass="69777">MKNQACEPCAKRKVRCDRADPTCSNCKRRKTDRCQYPEPSSDERIKRLEEIIHTLGGDALLKRSSLTPVAVESASTPRSVTSHTPSVERSADRSIYLESQGWQAWINVTRGRKDVNPLGPTASAHQPAHQLPHAFSGSPLAQASDAVKLWAAFRDRVDPLIKLSYPWTLERLGLSLTSHEAYANMTSGEQALVIASCYFGAVSLSKAEYLREFGESRDAMLVIFRQYCEHSLINVNILAIADLESLKAICLYVKASVDRVSSQSLWSLMGLVCRSAELLGIHRDGELLGLPFFEAEERRRLWWQIQHIDLIMAVKNGSTPLTFMSDWDSELPKNLDDGELSRDDVPRKEKSGTTTFSFTLFTCWIMEQQRSFRRKHAGAQRSLLGPMTDAFINELEAGLQRNFLQYCDPIKPVDSMLQLAARAVICALRLRKMHEMRLCSAEMDSACRQRYFDLCTQEISYTVAAFTQPSLQPFHWMGEISLMWHASNVKQVISLLIDLPHINDSDQLAKAWKILGDLYTSAEFLSDFDIDKRRLRAAELVVAAWNTCATKPSLEGRPMPDWISKLLLDISKGGDEVILFAQRQDVESRTHTGDEIQTFSDLLNLDFADIEWSFWQ</sequence>
<evidence type="ECO:0000313" key="1">
    <source>
        <dbReference type="EMBL" id="KAJ3499575.1"/>
    </source>
</evidence>
<protein>
    <submittedName>
        <fullName evidence="1">Uncharacterized protein</fullName>
    </submittedName>
</protein>
<evidence type="ECO:0000313" key="2">
    <source>
        <dbReference type="Proteomes" id="UP001148737"/>
    </source>
</evidence>
<dbReference type="Proteomes" id="UP001148737">
    <property type="component" value="Unassembled WGS sequence"/>
</dbReference>